<dbReference type="Proteomes" id="UP000271098">
    <property type="component" value="Unassembled WGS sequence"/>
</dbReference>
<gene>
    <name evidence="2" type="ORF">GPUH_LOCUS1413</name>
</gene>
<proteinExistence type="predicted"/>
<reference evidence="4" key="1">
    <citation type="submission" date="2016-06" db="UniProtKB">
        <authorList>
            <consortium name="WormBaseParasite"/>
        </authorList>
    </citation>
    <scope>IDENTIFICATION</scope>
</reference>
<reference evidence="2 3" key="2">
    <citation type="submission" date="2018-11" db="EMBL/GenBank/DDBJ databases">
        <authorList>
            <consortium name="Pathogen Informatics"/>
        </authorList>
    </citation>
    <scope>NUCLEOTIDE SEQUENCE [LARGE SCALE GENOMIC DNA]</scope>
</reference>
<evidence type="ECO:0000256" key="1">
    <source>
        <dbReference type="SAM" id="MobiDB-lite"/>
    </source>
</evidence>
<dbReference type="EMBL" id="UYRT01001700">
    <property type="protein sequence ID" value="VDK29996.1"/>
    <property type="molecule type" value="Genomic_DNA"/>
</dbReference>
<accession>A0A183CY73</accession>
<dbReference type="AlphaFoldDB" id="A0A183CY73"/>
<feature type="compositionally biased region" description="Polar residues" evidence="1">
    <location>
        <begin position="38"/>
        <end position="49"/>
    </location>
</feature>
<name>A0A183CY73_9BILA</name>
<evidence type="ECO:0000313" key="3">
    <source>
        <dbReference type="Proteomes" id="UP000271098"/>
    </source>
</evidence>
<sequence length="97" mass="10936">MTAEDEKIPNSLRCRMAVEDVDQLKPNAETEKQRALRNVNTNLSHNSWKPRSHEARKAAPSLIISSMQPRPNSFSSTRAECLELADGQYSSQLAIRI</sequence>
<evidence type="ECO:0000313" key="2">
    <source>
        <dbReference type="EMBL" id="VDK29996.1"/>
    </source>
</evidence>
<organism evidence="4">
    <name type="scientific">Gongylonema pulchrum</name>
    <dbReference type="NCBI Taxonomy" id="637853"/>
    <lineage>
        <taxon>Eukaryota</taxon>
        <taxon>Metazoa</taxon>
        <taxon>Ecdysozoa</taxon>
        <taxon>Nematoda</taxon>
        <taxon>Chromadorea</taxon>
        <taxon>Rhabditida</taxon>
        <taxon>Spirurina</taxon>
        <taxon>Spiruromorpha</taxon>
        <taxon>Spiruroidea</taxon>
        <taxon>Gongylonematidae</taxon>
        <taxon>Gongylonema</taxon>
    </lineage>
</organism>
<protein>
    <submittedName>
        <fullName evidence="2 4">Uncharacterized protein</fullName>
    </submittedName>
</protein>
<dbReference type="WBParaSite" id="GPUH_0000141701-mRNA-1">
    <property type="protein sequence ID" value="GPUH_0000141701-mRNA-1"/>
    <property type="gene ID" value="GPUH_0000141701"/>
</dbReference>
<evidence type="ECO:0000313" key="4">
    <source>
        <dbReference type="WBParaSite" id="GPUH_0000141701-mRNA-1"/>
    </source>
</evidence>
<keyword evidence="3" id="KW-1185">Reference proteome</keyword>
<feature type="region of interest" description="Disordered" evidence="1">
    <location>
        <begin position="38"/>
        <end position="57"/>
    </location>
</feature>